<dbReference type="EMBL" id="AB514523">
    <property type="protein sequence ID" value="BAL46496.1"/>
    <property type="molecule type" value="mRNA"/>
</dbReference>
<name>H1A8M5_DIOKA</name>
<sequence length="162" mass="18417">MVGQIVSSICQIRNTIGGTLTFKEFHDYNGQLSSIQYPKEIPGGNWAMFVHSGDNGTPSQSVGAVVYRWTNPAGDECDWIMSWSNKYGDTSRKVYTEIREKGHYENDVVWPEIRDKLNHGRSHSDDEWNNYLEASVDEESYNASDLFPIFQGLIETKVKVST</sequence>
<dbReference type="Pfam" id="PF21230">
    <property type="entry name" value="Nakanori"/>
    <property type="match status" value="1"/>
</dbReference>
<dbReference type="PANTHER" id="PTHR36482">
    <property type="entry name" value="OSJNBA0024J22.15 PROTEIN"/>
    <property type="match status" value="1"/>
</dbReference>
<gene>
    <name evidence="1" type="primary">Dk81</name>
</gene>
<evidence type="ECO:0000313" key="1">
    <source>
        <dbReference type="EMBL" id="BAL46496.1"/>
    </source>
</evidence>
<accession>H1A8M5</accession>
<dbReference type="InterPro" id="IPR049065">
    <property type="entry name" value="Nakanori"/>
</dbReference>
<organism evidence="1">
    <name type="scientific">Diospyros kaki</name>
    <name type="common">Kaki persimmon</name>
    <name type="synonym">Diospyros chinensis</name>
    <dbReference type="NCBI Taxonomy" id="35925"/>
    <lineage>
        <taxon>Eukaryota</taxon>
        <taxon>Viridiplantae</taxon>
        <taxon>Streptophyta</taxon>
        <taxon>Embryophyta</taxon>
        <taxon>Tracheophyta</taxon>
        <taxon>Spermatophyta</taxon>
        <taxon>Magnoliopsida</taxon>
        <taxon>eudicotyledons</taxon>
        <taxon>Gunneridae</taxon>
        <taxon>Pentapetalae</taxon>
        <taxon>asterids</taxon>
        <taxon>Ericales</taxon>
        <taxon>Ebenaceae</taxon>
        <taxon>Diospyros</taxon>
    </lineage>
</organism>
<dbReference type="PANTHER" id="PTHR36482:SF5">
    <property type="entry name" value="23 KDA JASMONATE-INDUCED PROTEIN-LIKE"/>
    <property type="match status" value="1"/>
</dbReference>
<dbReference type="InterPro" id="IPR053085">
    <property type="entry name" value="Jasmonate-induced_protein"/>
</dbReference>
<proteinExistence type="evidence at transcript level"/>
<dbReference type="AlphaFoldDB" id="H1A8M5"/>
<protein>
    <submittedName>
        <fullName evidence="1">Jasmonate-inducible protein</fullName>
    </submittedName>
</protein>
<reference evidence="1" key="1">
    <citation type="submission" date="2009-08" db="EMBL/GenBank/DDBJ databases">
        <title>Isolation of cDNA clones corresponding to genes that are regulated in response to water stress in the calyx of persimmon fruit (Diospyros kaki Thunb.).</title>
        <authorList>
            <person name="Mita S."/>
            <person name="Kubo Y."/>
            <person name="Inaba A."/>
            <person name="Nakano R."/>
        </authorList>
    </citation>
    <scope>NUCLEOTIDE SEQUENCE</scope>
</reference>